<reference evidence="3" key="1">
    <citation type="submission" date="2023-07" db="EMBL/GenBank/DDBJ databases">
        <authorList>
            <consortium name="CYATHOMIX"/>
        </authorList>
    </citation>
    <scope>NUCLEOTIDE SEQUENCE</scope>
    <source>
        <strain evidence="3">N/A</strain>
    </source>
</reference>
<evidence type="ECO:0000313" key="3">
    <source>
        <dbReference type="EMBL" id="CAJ0606801.1"/>
    </source>
</evidence>
<comment type="caution">
    <text evidence="3">The sequence shown here is derived from an EMBL/GenBank/DDBJ whole genome shotgun (WGS) entry which is preliminary data.</text>
</comment>
<dbReference type="GO" id="GO:0007606">
    <property type="term" value="P:sensory perception of chemical stimulus"/>
    <property type="evidence" value="ECO:0007669"/>
    <property type="project" value="InterPro"/>
</dbReference>
<feature type="transmembrane region" description="Helical" evidence="2">
    <location>
        <begin position="89"/>
        <end position="109"/>
    </location>
</feature>
<dbReference type="EMBL" id="CATQJL010000316">
    <property type="protein sequence ID" value="CAJ0606801.1"/>
    <property type="molecule type" value="Genomic_DNA"/>
</dbReference>
<keyword evidence="2" id="KW-1133">Transmembrane helix</keyword>
<dbReference type="PANTHER" id="PTHR47518:SF11">
    <property type="entry name" value="SERPENTINE RECEPTOR, CLASS E (EPSILON)-RELATED"/>
    <property type="match status" value="1"/>
</dbReference>
<feature type="transmembrane region" description="Helical" evidence="2">
    <location>
        <begin position="45"/>
        <end position="69"/>
    </location>
</feature>
<dbReference type="GO" id="GO:0016020">
    <property type="term" value="C:membrane"/>
    <property type="evidence" value="ECO:0007669"/>
    <property type="project" value="InterPro"/>
</dbReference>
<dbReference type="PANTHER" id="PTHR47518">
    <property type="entry name" value="SERPENTINE RECEPTOR CLASS EPSILON-13-RELATED"/>
    <property type="match status" value="1"/>
</dbReference>
<keyword evidence="2" id="KW-0812">Transmembrane</keyword>
<evidence type="ECO:0000256" key="1">
    <source>
        <dbReference type="ARBA" id="ARBA00006803"/>
    </source>
</evidence>
<name>A0AA36MC78_CYLNA</name>
<sequence length="217" mass="25197">MWNQINMRNVWALAISQYIVSIVDRVVQIALVVSDLQSQGGRMTLLFLCTSYVRACCTFMVYFALPAIVLERCFATYFLEDYEKKQRPYLGHTITLMMLLNALMCSYTFHEADSTYFHIGCVLVVNSIAIAVNKFNIDTNKRYYYESMQCNRSNTTRIYSLGERYQIAQNIKVCKLCSAPRTHPEFVSVVSTMGYETHVHQQQHAACYFDMLKKDWS</sequence>
<comment type="similarity">
    <text evidence="1">Belongs to the nematode receptor-like protein sre family.</text>
</comment>
<dbReference type="Proteomes" id="UP001176961">
    <property type="component" value="Unassembled WGS sequence"/>
</dbReference>
<feature type="transmembrane region" description="Helical" evidence="2">
    <location>
        <begin position="12"/>
        <end position="33"/>
    </location>
</feature>
<gene>
    <name evidence="3" type="ORF">CYNAS_LOCUS18784</name>
</gene>
<accession>A0AA36MC78</accession>
<proteinExistence type="inferred from homology"/>
<protein>
    <submittedName>
        <fullName evidence="3">Uncharacterized protein</fullName>
    </submittedName>
</protein>
<dbReference type="Pfam" id="PF03125">
    <property type="entry name" value="Sre"/>
    <property type="match status" value="1"/>
</dbReference>
<keyword evidence="2" id="KW-0472">Membrane</keyword>
<dbReference type="InterPro" id="IPR004151">
    <property type="entry name" value="7TM_GPCR_serpentine_rcpt_Sre"/>
</dbReference>
<dbReference type="AlphaFoldDB" id="A0AA36MC78"/>
<organism evidence="3 4">
    <name type="scientific">Cylicocyclus nassatus</name>
    <name type="common">Nematode worm</name>
    <dbReference type="NCBI Taxonomy" id="53992"/>
    <lineage>
        <taxon>Eukaryota</taxon>
        <taxon>Metazoa</taxon>
        <taxon>Ecdysozoa</taxon>
        <taxon>Nematoda</taxon>
        <taxon>Chromadorea</taxon>
        <taxon>Rhabditida</taxon>
        <taxon>Rhabditina</taxon>
        <taxon>Rhabditomorpha</taxon>
        <taxon>Strongyloidea</taxon>
        <taxon>Strongylidae</taxon>
        <taxon>Cylicocyclus</taxon>
    </lineage>
</organism>
<evidence type="ECO:0000313" key="4">
    <source>
        <dbReference type="Proteomes" id="UP001176961"/>
    </source>
</evidence>
<evidence type="ECO:0000256" key="2">
    <source>
        <dbReference type="SAM" id="Phobius"/>
    </source>
</evidence>
<keyword evidence="4" id="KW-1185">Reference proteome</keyword>
<feature type="transmembrane region" description="Helical" evidence="2">
    <location>
        <begin position="115"/>
        <end position="132"/>
    </location>
</feature>
<dbReference type="InterPro" id="IPR052854">
    <property type="entry name" value="Serpentine_rcpt_epsilon"/>
</dbReference>